<feature type="chain" id="PRO_5043496887" description="DUF7729 domain-containing protein" evidence="2">
    <location>
        <begin position="22"/>
        <end position="351"/>
    </location>
</feature>
<gene>
    <name evidence="4" type="ORF">QBC34DRAFT_2964</name>
</gene>
<feature type="region of interest" description="Disordered" evidence="1">
    <location>
        <begin position="91"/>
        <end position="110"/>
    </location>
</feature>
<evidence type="ECO:0000313" key="4">
    <source>
        <dbReference type="EMBL" id="KAK4455861.1"/>
    </source>
</evidence>
<dbReference type="PANTHER" id="PTHR39460:SF1">
    <property type="entry name" value="C6 TRANSCRIPTION FACTOR"/>
    <property type="match status" value="1"/>
</dbReference>
<proteinExistence type="predicted"/>
<comment type="caution">
    <text evidence="4">The sequence shown here is derived from an EMBL/GenBank/DDBJ whole genome shotgun (WGS) entry which is preliminary data.</text>
</comment>
<sequence>MAVSWKSITAVLASLACHVLATTIDTHDPSETLIIDPRVQYEENGVWMMLSKEEVELRRLAKRQFDNPTQEESEPSATTTFQIAVSTTTTTTGTATKATNVPTSPLPRPLDSNLSTNFTTSSDGSIPCPKFINSFLTDERFKQCYPLSMLLQGSRSFFNAEKSLVSTTQVLDATCHSNLTYCNGYLSDLAKTLIQPENCGADYTAGNPIVKNAHIALTAYAPVYNAGCLKDPQTSMYCYANAITNFSNPANVVVYYLPLNISLPSTIIPTCSSCLQQTMAVFQAATANRKQFIANNYQSAAQQINLMCGPGFVEEQLAAEITSGALKSYSVSSPFLMLAISLALALLPLLL</sequence>
<dbReference type="PANTHER" id="PTHR39460">
    <property type="entry name" value="EXPRESSED PROTEIN"/>
    <property type="match status" value="1"/>
</dbReference>
<accession>A0AAV9H583</accession>
<organism evidence="4 5">
    <name type="scientific">Podospora aff. communis PSN243</name>
    <dbReference type="NCBI Taxonomy" id="3040156"/>
    <lineage>
        <taxon>Eukaryota</taxon>
        <taxon>Fungi</taxon>
        <taxon>Dikarya</taxon>
        <taxon>Ascomycota</taxon>
        <taxon>Pezizomycotina</taxon>
        <taxon>Sordariomycetes</taxon>
        <taxon>Sordariomycetidae</taxon>
        <taxon>Sordariales</taxon>
        <taxon>Podosporaceae</taxon>
        <taxon>Podospora</taxon>
    </lineage>
</organism>
<dbReference type="AlphaFoldDB" id="A0AAV9H583"/>
<keyword evidence="5" id="KW-1185">Reference proteome</keyword>
<evidence type="ECO:0000256" key="2">
    <source>
        <dbReference type="SAM" id="SignalP"/>
    </source>
</evidence>
<feature type="domain" description="DUF7729" evidence="3">
    <location>
        <begin position="105"/>
        <end position="316"/>
    </location>
</feature>
<dbReference type="InterPro" id="IPR056146">
    <property type="entry name" value="DUF7729"/>
</dbReference>
<keyword evidence="2" id="KW-0732">Signal</keyword>
<reference evidence="4" key="1">
    <citation type="journal article" date="2023" name="Mol. Phylogenet. Evol.">
        <title>Genome-scale phylogeny and comparative genomics of the fungal order Sordariales.</title>
        <authorList>
            <person name="Hensen N."/>
            <person name="Bonometti L."/>
            <person name="Westerberg I."/>
            <person name="Brannstrom I.O."/>
            <person name="Guillou S."/>
            <person name="Cros-Aarteil S."/>
            <person name="Calhoun S."/>
            <person name="Haridas S."/>
            <person name="Kuo A."/>
            <person name="Mondo S."/>
            <person name="Pangilinan J."/>
            <person name="Riley R."/>
            <person name="LaButti K."/>
            <person name="Andreopoulos B."/>
            <person name="Lipzen A."/>
            <person name="Chen C."/>
            <person name="Yan M."/>
            <person name="Daum C."/>
            <person name="Ng V."/>
            <person name="Clum A."/>
            <person name="Steindorff A."/>
            <person name="Ohm R.A."/>
            <person name="Martin F."/>
            <person name="Silar P."/>
            <person name="Natvig D.O."/>
            <person name="Lalanne C."/>
            <person name="Gautier V."/>
            <person name="Ament-Velasquez S.L."/>
            <person name="Kruys A."/>
            <person name="Hutchinson M.I."/>
            <person name="Powell A.J."/>
            <person name="Barry K."/>
            <person name="Miller A.N."/>
            <person name="Grigoriev I.V."/>
            <person name="Debuchy R."/>
            <person name="Gladieux P."/>
            <person name="Hiltunen Thoren M."/>
            <person name="Johannesson H."/>
        </authorList>
    </citation>
    <scope>NUCLEOTIDE SEQUENCE</scope>
    <source>
        <strain evidence="4">PSN243</strain>
    </source>
</reference>
<evidence type="ECO:0000256" key="1">
    <source>
        <dbReference type="SAM" id="MobiDB-lite"/>
    </source>
</evidence>
<name>A0AAV9H583_9PEZI</name>
<dbReference type="EMBL" id="MU865913">
    <property type="protein sequence ID" value="KAK4455861.1"/>
    <property type="molecule type" value="Genomic_DNA"/>
</dbReference>
<feature type="signal peptide" evidence="2">
    <location>
        <begin position="1"/>
        <end position="21"/>
    </location>
</feature>
<dbReference type="Proteomes" id="UP001321760">
    <property type="component" value="Unassembled WGS sequence"/>
</dbReference>
<evidence type="ECO:0000259" key="3">
    <source>
        <dbReference type="Pfam" id="PF24855"/>
    </source>
</evidence>
<reference evidence="4" key="2">
    <citation type="submission" date="2023-05" db="EMBL/GenBank/DDBJ databases">
        <authorList>
            <consortium name="Lawrence Berkeley National Laboratory"/>
            <person name="Steindorff A."/>
            <person name="Hensen N."/>
            <person name="Bonometti L."/>
            <person name="Westerberg I."/>
            <person name="Brannstrom I.O."/>
            <person name="Guillou S."/>
            <person name="Cros-Aarteil S."/>
            <person name="Calhoun S."/>
            <person name="Haridas S."/>
            <person name="Kuo A."/>
            <person name="Mondo S."/>
            <person name="Pangilinan J."/>
            <person name="Riley R."/>
            <person name="Labutti K."/>
            <person name="Andreopoulos B."/>
            <person name="Lipzen A."/>
            <person name="Chen C."/>
            <person name="Yanf M."/>
            <person name="Daum C."/>
            <person name="Ng V."/>
            <person name="Clum A."/>
            <person name="Ohm R."/>
            <person name="Martin F."/>
            <person name="Silar P."/>
            <person name="Natvig D."/>
            <person name="Lalanne C."/>
            <person name="Gautier V."/>
            <person name="Ament-Velasquez S.L."/>
            <person name="Kruys A."/>
            <person name="Hutchinson M.I."/>
            <person name="Powell A.J."/>
            <person name="Barry K."/>
            <person name="Miller A.N."/>
            <person name="Grigoriev I.V."/>
            <person name="Debuchy R."/>
            <person name="Gladieux P."/>
            <person name="Thoren M.H."/>
            <person name="Johannesson H."/>
        </authorList>
    </citation>
    <scope>NUCLEOTIDE SEQUENCE</scope>
    <source>
        <strain evidence="4">PSN243</strain>
    </source>
</reference>
<dbReference type="Pfam" id="PF24855">
    <property type="entry name" value="DUF7729"/>
    <property type="match status" value="1"/>
</dbReference>
<protein>
    <recommendedName>
        <fullName evidence="3">DUF7729 domain-containing protein</fullName>
    </recommendedName>
</protein>
<evidence type="ECO:0000313" key="5">
    <source>
        <dbReference type="Proteomes" id="UP001321760"/>
    </source>
</evidence>
<dbReference type="PROSITE" id="PS51257">
    <property type="entry name" value="PROKAR_LIPOPROTEIN"/>
    <property type="match status" value="1"/>
</dbReference>